<sequence>MDSKVSLSQDIFDSAIDLLQDDHRALGTCALVCRDWAHRSRVHLFSQVVIPYSGRLVDYSAKIREEPEGPMSRIGEADDRARELRSLLDRNSRLADYIRAVEVRAVRKSDEAEMIRWTPSVLSHLRLAHLSHLRSLRLVNFAFASFADIIPTIQAMPVLETLKCEDVQFLPWSSSPREPVDAGVPSEPKASPVARVLDLTGTLASRNLSLKTVSLSVAINFAAELEHPDTAAPARALHSAQAFMHSAGLLSSVTSLEVFDARTVLGWLPIIKAIGPQLHHVGVALHDVSVGDEELESLHQYNTFPAERETVNSVYDALQTCTSLCTLSIRYEAEDTTSVRMVHMGMPSTPDEGPPISSYFFDEAVRLFSGAYDSDSLNGTSSATVGPFPALQKIELHLITTAHSLRNCGHAACTALAGVLTGPDYPEFARLFVEIEEPEMLGVLWGDREAGEAACVRKAAAVRSGMFRGFEQAGIALDVSVRQRPAS</sequence>
<dbReference type="Proteomes" id="UP000313359">
    <property type="component" value="Unassembled WGS sequence"/>
</dbReference>
<proteinExistence type="predicted"/>
<name>A0A5C2RTH0_9APHY</name>
<evidence type="ECO:0000313" key="2">
    <source>
        <dbReference type="Proteomes" id="UP000313359"/>
    </source>
</evidence>
<keyword evidence="2" id="KW-1185">Reference proteome</keyword>
<dbReference type="AlphaFoldDB" id="A0A5C2RTH0"/>
<accession>A0A5C2RTH0</accession>
<gene>
    <name evidence="1" type="ORF">L227DRAFT_604375</name>
</gene>
<dbReference type="EMBL" id="ML122314">
    <property type="protein sequence ID" value="RPD53845.1"/>
    <property type="molecule type" value="Genomic_DNA"/>
</dbReference>
<evidence type="ECO:0000313" key="1">
    <source>
        <dbReference type="EMBL" id="RPD53845.1"/>
    </source>
</evidence>
<protein>
    <submittedName>
        <fullName evidence="1">Uncharacterized protein</fullName>
    </submittedName>
</protein>
<dbReference type="OrthoDB" id="2741476at2759"/>
<organism evidence="1 2">
    <name type="scientific">Lentinus tigrinus ALCF2SS1-6</name>
    <dbReference type="NCBI Taxonomy" id="1328759"/>
    <lineage>
        <taxon>Eukaryota</taxon>
        <taxon>Fungi</taxon>
        <taxon>Dikarya</taxon>
        <taxon>Basidiomycota</taxon>
        <taxon>Agaricomycotina</taxon>
        <taxon>Agaricomycetes</taxon>
        <taxon>Polyporales</taxon>
        <taxon>Polyporaceae</taxon>
        <taxon>Lentinus</taxon>
    </lineage>
</organism>
<reference evidence="1" key="1">
    <citation type="journal article" date="2018" name="Genome Biol. Evol.">
        <title>Genomics and development of Lentinus tigrinus, a white-rot wood-decaying mushroom with dimorphic fruiting bodies.</title>
        <authorList>
            <person name="Wu B."/>
            <person name="Xu Z."/>
            <person name="Knudson A."/>
            <person name="Carlson A."/>
            <person name="Chen N."/>
            <person name="Kovaka S."/>
            <person name="LaButti K."/>
            <person name="Lipzen A."/>
            <person name="Pennachio C."/>
            <person name="Riley R."/>
            <person name="Schakwitz W."/>
            <person name="Umezawa K."/>
            <person name="Ohm R.A."/>
            <person name="Grigoriev I.V."/>
            <person name="Nagy L.G."/>
            <person name="Gibbons J."/>
            <person name="Hibbett D."/>
        </authorList>
    </citation>
    <scope>NUCLEOTIDE SEQUENCE [LARGE SCALE GENOMIC DNA]</scope>
    <source>
        <strain evidence="1">ALCF2SS1-6</strain>
    </source>
</reference>